<protein>
    <submittedName>
        <fullName evidence="3">Unannotated protein</fullName>
    </submittedName>
</protein>
<accession>A0A6J7JS82</accession>
<evidence type="ECO:0000313" key="2">
    <source>
        <dbReference type="EMBL" id="CAB4729828.1"/>
    </source>
</evidence>
<dbReference type="EMBL" id="CAFBNP010000007">
    <property type="protein sequence ID" value="CAB4945807.1"/>
    <property type="molecule type" value="Genomic_DNA"/>
</dbReference>
<proteinExistence type="predicted"/>
<keyword evidence="1" id="KW-0472">Membrane</keyword>
<reference evidence="3" key="1">
    <citation type="submission" date="2020-05" db="EMBL/GenBank/DDBJ databases">
        <authorList>
            <person name="Chiriac C."/>
            <person name="Salcher M."/>
            <person name="Ghai R."/>
            <person name="Kavagutti S V."/>
        </authorList>
    </citation>
    <scope>NUCLEOTIDE SEQUENCE</scope>
</reference>
<gene>
    <name evidence="2" type="ORF">UFOPK2782_00243</name>
    <name evidence="3" type="ORF">UFOPK3828_00093</name>
</gene>
<feature type="transmembrane region" description="Helical" evidence="1">
    <location>
        <begin position="79"/>
        <end position="99"/>
    </location>
</feature>
<organism evidence="3">
    <name type="scientific">freshwater metagenome</name>
    <dbReference type="NCBI Taxonomy" id="449393"/>
    <lineage>
        <taxon>unclassified sequences</taxon>
        <taxon>metagenomes</taxon>
        <taxon>ecological metagenomes</taxon>
    </lineage>
</organism>
<keyword evidence="1" id="KW-0812">Transmembrane</keyword>
<evidence type="ECO:0000313" key="3">
    <source>
        <dbReference type="EMBL" id="CAB4945807.1"/>
    </source>
</evidence>
<dbReference type="EMBL" id="CAEZYS010000017">
    <property type="protein sequence ID" value="CAB4729828.1"/>
    <property type="molecule type" value="Genomic_DNA"/>
</dbReference>
<keyword evidence="1" id="KW-1133">Transmembrane helix</keyword>
<sequence>MLLRLLKARLVVIPLAVLLLLFSAGTAAAPDCHIESTTPTFNQPAAPHSHGGIPHDHSRAVTSTTASVFQGINVSTSNAIDYEICFVIGFIVLLTFRFLRLKKSSPSLKQYLRHRLLMPRLLSNNLGYLNLTHLKLGIIRI</sequence>
<evidence type="ECO:0000256" key="1">
    <source>
        <dbReference type="SAM" id="Phobius"/>
    </source>
</evidence>
<name>A0A6J7JS82_9ZZZZ</name>
<dbReference type="AlphaFoldDB" id="A0A6J7JS82"/>